<evidence type="ECO:0000256" key="7">
    <source>
        <dbReference type="SAM" id="SignalP"/>
    </source>
</evidence>
<keyword evidence="4" id="KW-0479">Metal-binding</keyword>
<dbReference type="GO" id="GO:0006154">
    <property type="term" value="P:adenosine catabolic process"/>
    <property type="evidence" value="ECO:0007669"/>
    <property type="project" value="TreeGrafter"/>
</dbReference>
<feature type="chain" id="PRO_5015504992" description="adenosine deaminase" evidence="7">
    <location>
        <begin position="26"/>
        <end position="521"/>
    </location>
</feature>
<protein>
    <recommendedName>
        <fullName evidence="3">adenosine deaminase</fullName>
        <ecNumber evidence="3">3.5.4.4</ecNumber>
    </recommendedName>
</protein>
<keyword evidence="5" id="KW-0378">Hydrolase</keyword>
<dbReference type="EC" id="3.5.4.4" evidence="3"/>
<evidence type="ECO:0000313" key="10">
    <source>
        <dbReference type="Proteomes" id="UP000238261"/>
    </source>
</evidence>
<feature type="domain" description="Adenosine deaminase" evidence="8">
    <location>
        <begin position="148"/>
        <end position="462"/>
    </location>
</feature>
<gene>
    <name evidence="9" type="ORF">XhyaCFBP1156_05875</name>
</gene>
<feature type="signal peptide" evidence="7">
    <location>
        <begin position="1"/>
        <end position="25"/>
    </location>
</feature>
<dbReference type="GO" id="GO:0043103">
    <property type="term" value="P:hypoxanthine salvage"/>
    <property type="evidence" value="ECO:0007669"/>
    <property type="project" value="TreeGrafter"/>
</dbReference>
<evidence type="ECO:0000259" key="8">
    <source>
        <dbReference type="Pfam" id="PF00962"/>
    </source>
</evidence>
<dbReference type="InterPro" id="IPR032466">
    <property type="entry name" value="Metal_Hydrolase"/>
</dbReference>
<dbReference type="InterPro" id="IPR006330">
    <property type="entry name" value="Ado/ade_deaminase"/>
</dbReference>
<dbReference type="GO" id="GO:0046872">
    <property type="term" value="F:metal ion binding"/>
    <property type="evidence" value="ECO:0007669"/>
    <property type="project" value="UniProtKB-KW"/>
</dbReference>
<dbReference type="Gene3D" id="3.20.20.140">
    <property type="entry name" value="Metal-dependent hydrolases"/>
    <property type="match status" value="1"/>
</dbReference>
<dbReference type="RefSeq" id="WP_104558247.1">
    <property type="nucleotide sequence ID" value="NZ_CP043476.1"/>
</dbReference>
<evidence type="ECO:0000256" key="3">
    <source>
        <dbReference type="ARBA" id="ARBA00012784"/>
    </source>
</evidence>
<dbReference type="GO" id="GO:0005829">
    <property type="term" value="C:cytosol"/>
    <property type="evidence" value="ECO:0007669"/>
    <property type="project" value="TreeGrafter"/>
</dbReference>
<dbReference type="PANTHER" id="PTHR11409:SF43">
    <property type="entry name" value="ADENOSINE DEAMINASE"/>
    <property type="match status" value="1"/>
</dbReference>
<organism evidence="9 10">
    <name type="scientific">Xanthomonas hyacinthi</name>
    <dbReference type="NCBI Taxonomy" id="56455"/>
    <lineage>
        <taxon>Bacteria</taxon>
        <taxon>Pseudomonadati</taxon>
        <taxon>Pseudomonadota</taxon>
        <taxon>Gammaproteobacteria</taxon>
        <taxon>Lysobacterales</taxon>
        <taxon>Lysobacteraceae</taxon>
        <taxon>Xanthomonas</taxon>
    </lineage>
</organism>
<dbReference type="EMBL" id="MDEG01000003">
    <property type="protein sequence ID" value="PPU98904.1"/>
    <property type="molecule type" value="Genomic_DNA"/>
</dbReference>
<dbReference type="SUPFAM" id="SSF51556">
    <property type="entry name" value="Metallo-dependent hydrolases"/>
    <property type="match status" value="1"/>
</dbReference>
<reference evidence="10" key="1">
    <citation type="submission" date="2016-08" db="EMBL/GenBank/DDBJ databases">
        <authorList>
            <person name="Merda D."/>
            <person name="Briand M."/>
            <person name="Taghouti G."/>
            <person name="Carrere S."/>
            <person name="Gouzy J."/>
            <person name="Portier P."/>
            <person name="Jacques M.-A."/>
            <person name="Fischer-Le Saux M."/>
        </authorList>
    </citation>
    <scope>NUCLEOTIDE SEQUENCE [LARGE SCALE GENOMIC DNA]</scope>
    <source>
        <strain evidence="10">CFBP1156</strain>
    </source>
</reference>
<dbReference type="Proteomes" id="UP000238261">
    <property type="component" value="Unassembled WGS sequence"/>
</dbReference>
<comment type="caution">
    <text evidence="9">The sequence shown here is derived from an EMBL/GenBank/DDBJ whole genome shotgun (WGS) entry which is preliminary data.</text>
</comment>
<dbReference type="GO" id="GO:0004000">
    <property type="term" value="F:adenosine deaminase activity"/>
    <property type="evidence" value="ECO:0007669"/>
    <property type="project" value="UniProtKB-ARBA"/>
</dbReference>
<comment type="similarity">
    <text evidence="2">Belongs to the metallo-dependent hydrolases superfamily. Adenosine and AMP deaminases family.</text>
</comment>
<comment type="cofactor">
    <cofactor evidence="1">
        <name>Zn(2+)</name>
        <dbReference type="ChEBI" id="CHEBI:29105"/>
    </cofactor>
</comment>
<dbReference type="GO" id="GO:0046103">
    <property type="term" value="P:inosine biosynthetic process"/>
    <property type="evidence" value="ECO:0007669"/>
    <property type="project" value="TreeGrafter"/>
</dbReference>
<name>A0A2S7F0G5_9XANT</name>
<evidence type="ECO:0000313" key="9">
    <source>
        <dbReference type="EMBL" id="PPU98904.1"/>
    </source>
</evidence>
<evidence type="ECO:0000256" key="5">
    <source>
        <dbReference type="ARBA" id="ARBA00022801"/>
    </source>
</evidence>
<dbReference type="PANTHER" id="PTHR11409">
    <property type="entry name" value="ADENOSINE DEAMINASE"/>
    <property type="match status" value="1"/>
</dbReference>
<dbReference type="OrthoDB" id="105475at2"/>
<dbReference type="AlphaFoldDB" id="A0A2S7F0G5"/>
<keyword evidence="7" id="KW-0732">Signal</keyword>
<sequence length="521" mass="55761">MDVSSKTVSLGGLLFAVVLAAAALAAAAKPVAGGPAAVARQASVAAQLRELRLQPPRLRSFLQAMPKGGDLHNHLSGSVYAEDFLRWADKDGDCVTLADYTLRAPPCSEGQAPARGLAARDPGLYARTVDALSMRNFVPGQPQASGHERFFSTFGKFQALSQRRAEALALVLEQAARDRVGYVELIVNPTAATALAALALQRPWQPGDYAAALRQLDAALPAAVSASMQEFDQVQARLRALLQCDTAQARPGCAVAYRYLPYADRAMPQAYAFAQIALGYALVKADPRFVGVNIVDPEDNPVALADYRAHMAMFRFFSARDPQVRLSLHAGELTLGLVPPAELRFHIREAVAAGARRIGHGVDIAYEDAAPSLLAQMRRQRVAVEINLTSNDLILAVKGAQHPLSMYLHAGVPVLLSTDDAGVSRSDMTHEYQRAVQEQGLDYPALKQIARNGVSYAFLPGDSLWGEDGSTPLPACAAALAAAQADAGCAALLQASEKARLQWQLEADFAAFEARALRSPY</sequence>
<evidence type="ECO:0000256" key="4">
    <source>
        <dbReference type="ARBA" id="ARBA00022723"/>
    </source>
</evidence>
<proteinExistence type="inferred from homology"/>
<keyword evidence="10" id="KW-1185">Reference proteome</keyword>
<dbReference type="Pfam" id="PF00962">
    <property type="entry name" value="A_deaminase"/>
    <property type="match status" value="1"/>
</dbReference>
<dbReference type="InterPro" id="IPR001365">
    <property type="entry name" value="A_deaminase_dom"/>
</dbReference>
<keyword evidence="6" id="KW-0862">Zinc</keyword>
<evidence type="ECO:0000256" key="1">
    <source>
        <dbReference type="ARBA" id="ARBA00001947"/>
    </source>
</evidence>
<accession>A0A2S7F0G5</accession>
<evidence type="ECO:0000256" key="2">
    <source>
        <dbReference type="ARBA" id="ARBA00006676"/>
    </source>
</evidence>
<evidence type="ECO:0000256" key="6">
    <source>
        <dbReference type="ARBA" id="ARBA00022833"/>
    </source>
</evidence>